<proteinExistence type="predicted"/>
<keyword evidence="3" id="KW-1185">Reference proteome</keyword>
<evidence type="ECO:0000256" key="1">
    <source>
        <dbReference type="SAM" id="Phobius"/>
    </source>
</evidence>
<dbReference type="OrthoDB" id="8613028at2"/>
<dbReference type="GO" id="GO:0005886">
    <property type="term" value="C:plasma membrane"/>
    <property type="evidence" value="ECO:0007669"/>
    <property type="project" value="UniProtKB-SubCell"/>
</dbReference>
<dbReference type="Proteomes" id="UP000019248">
    <property type="component" value="Unassembled WGS sequence"/>
</dbReference>
<feature type="transmembrane region" description="Helical" evidence="1">
    <location>
        <begin position="187"/>
        <end position="211"/>
    </location>
</feature>
<evidence type="ECO:0000313" key="2">
    <source>
        <dbReference type="EMBL" id="EUJ46353.1"/>
    </source>
</evidence>
<evidence type="ECO:0008006" key="4">
    <source>
        <dbReference type="Google" id="ProtNLM"/>
    </source>
</evidence>
<name>W7DM17_9LIST</name>
<dbReference type="RefSeq" id="WP_036099316.1">
    <property type="nucleotide sequence ID" value="NZ_AODL01000004.1"/>
</dbReference>
<dbReference type="PANTHER" id="PTHR37305:SF1">
    <property type="entry name" value="MEMBRANE PROTEIN"/>
    <property type="match status" value="1"/>
</dbReference>
<gene>
    <name evidence="2" type="ORF">PRIP_02958</name>
</gene>
<dbReference type="GO" id="GO:0140359">
    <property type="term" value="F:ABC-type transporter activity"/>
    <property type="evidence" value="ECO:0007669"/>
    <property type="project" value="InterPro"/>
</dbReference>
<organism evidence="2 3">
    <name type="scientific">Listeria riparia FSL S10-1204</name>
    <dbReference type="NCBI Taxonomy" id="1265816"/>
    <lineage>
        <taxon>Bacteria</taxon>
        <taxon>Bacillati</taxon>
        <taxon>Bacillota</taxon>
        <taxon>Bacilli</taxon>
        <taxon>Bacillales</taxon>
        <taxon>Listeriaceae</taxon>
        <taxon>Listeria</taxon>
    </lineage>
</organism>
<feature type="transmembrane region" description="Helical" evidence="1">
    <location>
        <begin position="48"/>
        <end position="78"/>
    </location>
</feature>
<reference evidence="2 3" key="1">
    <citation type="journal article" date="2014" name="Int. J. Syst. Evol. Microbiol.">
        <title>Listeria floridensis sp. nov., Listeria aquatica sp. nov., Listeria cornellensis sp. nov., Listeria riparia sp. nov. and Listeria grandensis sp. nov., from agricultural and natural environments.</title>
        <authorList>
            <person name="den Bakker H.C."/>
            <person name="Warchocki S."/>
            <person name="Wright E.M."/>
            <person name="Allred A.F."/>
            <person name="Ahlstrom C."/>
            <person name="Manuel C.S."/>
            <person name="Stasiewicz M.J."/>
            <person name="Burrell A."/>
            <person name="Roof S."/>
            <person name="Strawn L."/>
            <person name="Fortes E.D."/>
            <person name="Nightingale K.K."/>
            <person name="Kephart D."/>
            <person name="Wiedmann M."/>
        </authorList>
    </citation>
    <scope>NUCLEOTIDE SEQUENCE [LARGE SCALE GENOMIC DNA]</scope>
    <source>
        <strain evidence="2 3">FSL S10-1204</strain>
    </source>
</reference>
<dbReference type="PANTHER" id="PTHR37305">
    <property type="entry name" value="INTEGRAL MEMBRANE PROTEIN-RELATED"/>
    <property type="match status" value="1"/>
</dbReference>
<feature type="transmembrane region" description="Helical" evidence="1">
    <location>
        <begin position="12"/>
        <end position="36"/>
    </location>
</feature>
<sequence>MMALIANETRKISLRFSTWLYPIIIMMVILALATIFKSISPDIDNVQFMLSISGIIMFLVALFSIVIASSVVASEFSFGTIKLLLIRPYKRWEILLSKYIVVMLYAIVLALFTLLIAYLISGVLISFGSLTQDVSSTIPTYSENGDVLNNGVTAIHALGTQLGFFLVELIFSMSIAFMVSSLLRSQALAVGIGLFLLFINSIAGGITLMLAEKFDWFKYIFVTPLYYINMHSNGVGNMEMNSGLSTGLAIGILAVYYILFMALSFIFFPKKRCLCLILCKKNMPG</sequence>
<keyword evidence="1" id="KW-0472">Membrane</keyword>
<accession>W7DM17</accession>
<feature type="transmembrane region" description="Helical" evidence="1">
    <location>
        <begin position="162"/>
        <end position="180"/>
    </location>
</feature>
<feature type="transmembrane region" description="Helical" evidence="1">
    <location>
        <begin position="248"/>
        <end position="268"/>
    </location>
</feature>
<evidence type="ECO:0000313" key="3">
    <source>
        <dbReference type="Proteomes" id="UP000019248"/>
    </source>
</evidence>
<comment type="caution">
    <text evidence="2">The sequence shown here is derived from an EMBL/GenBank/DDBJ whole genome shotgun (WGS) entry which is preliminary data.</text>
</comment>
<dbReference type="Pfam" id="PF12679">
    <property type="entry name" value="ABC2_membrane_2"/>
    <property type="match status" value="1"/>
</dbReference>
<protein>
    <recommendedName>
        <fullName evidence="4">ABC transporter permease</fullName>
    </recommendedName>
</protein>
<dbReference type="AlphaFoldDB" id="W7DM17"/>
<keyword evidence="1" id="KW-1133">Transmembrane helix</keyword>
<dbReference type="PATRIC" id="fig|1265816.5.peg.584"/>
<keyword evidence="1" id="KW-0812">Transmembrane</keyword>
<feature type="transmembrane region" description="Helical" evidence="1">
    <location>
        <begin position="99"/>
        <end position="120"/>
    </location>
</feature>
<dbReference type="EMBL" id="AODL01000004">
    <property type="protein sequence ID" value="EUJ46353.1"/>
    <property type="molecule type" value="Genomic_DNA"/>
</dbReference>